<name>A0AAD4Q1D4_9EURO</name>
<accession>A0AAD4Q1D4</accession>
<comment type="caution">
    <text evidence="1">The sequence shown here is derived from an EMBL/GenBank/DDBJ whole genome shotgun (WGS) entry which is preliminary data.</text>
</comment>
<dbReference type="AlphaFoldDB" id="A0AAD4Q1D4"/>
<dbReference type="RefSeq" id="XP_046078141.1">
    <property type="nucleotide sequence ID" value="XM_046213477.1"/>
</dbReference>
<dbReference type="GeneID" id="70243764"/>
<evidence type="ECO:0000313" key="1">
    <source>
        <dbReference type="EMBL" id="KAH8705520.1"/>
    </source>
</evidence>
<protein>
    <submittedName>
        <fullName evidence="1">Uncharacterized protein</fullName>
    </submittedName>
</protein>
<dbReference type="EMBL" id="JAJTJA010000001">
    <property type="protein sequence ID" value="KAH8705520.1"/>
    <property type="molecule type" value="Genomic_DNA"/>
</dbReference>
<organism evidence="1 2">
    <name type="scientific">Talaromyces proteolyticus</name>
    <dbReference type="NCBI Taxonomy" id="1131652"/>
    <lineage>
        <taxon>Eukaryota</taxon>
        <taxon>Fungi</taxon>
        <taxon>Dikarya</taxon>
        <taxon>Ascomycota</taxon>
        <taxon>Pezizomycotina</taxon>
        <taxon>Eurotiomycetes</taxon>
        <taxon>Eurotiomycetidae</taxon>
        <taxon>Eurotiales</taxon>
        <taxon>Trichocomaceae</taxon>
        <taxon>Talaromyces</taxon>
        <taxon>Talaromyces sect. Bacilispori</taxon>
    </lineage>
</organism>
<dbReference type="Proteomes" id="UP001201262">
    <property type="component" value="Unassembled WGS sequence"/>
</dbReference>
<evidence type="ECO:0000313" key="2">
    <source>
        <dbReference type="Proteomes" id="UP001201262"/>
    </source>
</evidence>
<gene>
    <name evidence="1" type="ORF">BGW36DRAFT_353924</name>
</gene>
<sequence length="159" mass="17821">MAPSRRQIRALGKLATAVNEQLIEISGSIPQNQLKEFELFVAAAGFFSNWEEKISALNGTFSLAQITLFDPTSASLNKLNSAVDEREFSRLIFDREEVIRNCLMISPVSKIVGSEETDAASKRKDLIMEMAESVQKLCEDWQDKWSKEGGKTQESTEQT</sequence>
<keyword evidence="2" id="KW-1185">Reference proteome</keyword>
<proteinExistence type="predicted"/>
<reference evidence="1" key="1">
    <citation type="submission" date="2021-12" db="EMBL/GenBank/DDBJ databases">
        <title>Convergent genome expansion in fungi linked to evolution of root-endophyte symbiosis.</title>
        <authorList>
            <consortium name="DOE Joint Genome Institute"/>
            <person name="Ke Y.-H."/>
            <person name="Bonito G."/>
            <person name="Liao H.-L."/>
            <person name="Looney B."/>
            <person name="Rojas-Flechas A."/>
            <person name="Nash J."/>
            <person name="Hameed K."/>
            <person name="Schadt C."/>
            <person name="Martin F."/>
            <person name="Crous P.W."/>
            <person name="Miettinen O."/>
            <person name="Magnuson J.K."/>
            <person name="Labbe J."/>
            <person name="Jacobson D."/>
            <person name="Doktycz M.J."/>
            <person name="Veneault-Fourrey C."/>
            <person name="Kuo A."/>
            <person name="Mondo S."/>
            <person name="Calhoun S."/>
            <person name="Riley R."/>
            <person name="Ohm R."/>
            <person name="LaButti K."/>
            <person name="Andreopoulos B."/>
            <person name="Pangilinan J."/>
            <person name="Nolan M."/>
            <person name="Tritt A."/>
            <person name="Clum A."/>
            <person name="Lipzen A."/>
            <person name="Daum C."/>
            <person name="Barry K."/>
            <person name="Grigoriev I.V."/>
            <person name="Vilgalys R."/>
        </authorList>
    </citation>
    <scope>NUCLEOTIDE SEQUENCE</scope>
    <source>
        <strain evidence="1">PMI_201</strain>
    </source>
</reference>